<gene>
    <name evidence="1" type="ORF">HP397_04950</name>
</gene>
<comment type="caution">
    <text evidence="1">The sequence shown here is derived from an EMBL/GenBank/DDBJ whole genome shotgun (WGS) entry which is preliminary data.</text>
</comment>
<dbReference type="AlphaFoldDB" id="A0A7Z0PFA7"/>
<dbReference type="RefSeq" id="WP_067322999.1">
    <property type="nucleotide sequence ID" value="NZ_CBCRWS010000045.1"/>
</dbReference>
<sequence length="66" mass="7853">MGIKKGSKRPWDIWKHKDESEFRNINIGIRLNKEEHERLLNAKKKINYTTADILLLGIESIENDKY</sequence>
<organism evidence="1 2">
    <name type="scientific">Streptobacillus felis</name>
    <dbReference type="NCBI Taxonomy" id="1384509"/>
    <lineage>
        <taxon>Bacteria</taxon>
        <taxon>Fusobacteriati</taxon>
        <taxon>Fusobacteriota</taxon>
        <taxon>Fusobacteriia</taxon>
        <taxon>Fusobacteriales</taxon>
        <taxon>Leptotrichiaceae</taxon>
        <taxon>Streptobacillus</taxon>
    </lineage>
</organism>
<accession>A0A7Z0PFA7</accession>
<dbReference type="Proteomes" id="UP000526184">
    <property type="component" value="Unassembled WGS sequence"/>
</dbReference>
<evidence type="ECO:0000313" key="1">
    <source>
        <dbReference type="EMBL" id="NYV28152.1"/>
    </source>
</evidence>
<dbReference type="OrthoDB" id="95571at2"/>
<evidence type="ECO:0000313" key="2">
    <source>
        <dbReference type="Proteomes" id="UP000526184"/>
    </source>
</evidence>
<dbReference type="EMBL" id="JABMKT010000023">
    <property type="protein sequence ID" value="NYV28152.1"/>
    <property type="molecule type" value="Genomic_DNA"/>
</dbReference>
<protein>
    <submittedName>
        <fullName evidence="1">Uncharacterized protein</fullName>
    </submittedName>
</protein>
<reference evidence="1 2" key="1">
    <citation type="submission" date="2020-05" db="EMBL/GenBank/DDBJ databases">
        <title>Streptobacillus felis strain LHL191014123.</title>
        <authorList>
            <person name="Fawzy A."/>
            <person name="Rau J."/>
            <person name="Risse K."/>
            <person name="Schauerte N."/>
            <person name="Geiger C."/>
            <person name="Blom J."/>
            <person name="Imirzalioglu C."/>
            <person name="Falgenhauer J."/>
            <person name="Bach A."/>
            <person name="Herden C."/>
            <person name="Eisenberg T."/>
        </authorList>
    </citation>
    <scope>NUCLEOTIDE SEQUENCE [LARGE SCALE GENOMIC DNA]</scope>
    <source>
        <strain evidence="1 2">LHL191014123</strain>
    </source>
</reference>
<name>A0A7Z0PFA7_9FUSO</name>
<keyword evidence="2" id="KW-1185">Reference proteome</keyword>
<proteinExistence type="predicted"/>